<name>A0A5S3WU02_9GAMM</name>
<protein>
    <recommendedName>
        <fullName evidence="1">Sulfatase-modifying factor enzyme-like domain-containing protein</fullName>
    </recommendedName>
</protein>
<dbReference type="Proteomes" id="UP000306719">
    <property type="component" value="Unassembled WGS sequence"/>
</dbReference>
<evidence type="ECO:0000259" key="1">
    <source>
        <dbReference type="Pfam" id="PF03781"/>
    </source>
</evidence>
<dbReference type="InterPro" id="IPR016187">
    <property type="entry name" value="CTDL_fold"/>
</dbReference>
<dbReference type="AlphaFoldDB" id="A0A5S3WU02"/>
<dbReference type="OrthoDB" id="9768004at2"/>
<dbReference type="InterPro" id="IPR042095">
    <property type="entry name" value="SUMF_sf"/>
</dbReference>
<dbReference type="InterPro" id="IPR005532">
    <property type="entry name" value="SUMF_dom"/>
</dbReference>
<sequence length="1163" mass="132349">MPSIADALRVIYELGDAHLNLDLALEALGVTRANQVSRNQTPDASSAQSSALTVSSGLEANLGRELDEQQAHIVYTDPFYQPTIVLNQKYRKKVLQNSNSVSSEIDSNLQDFITAEAREAPRMKSLWDVSRGQQNSHLLKVTQSLGQPDFSELTRLIVTRQPFRKIPYINQNKYPSEVCVYVDVTHEQFLWLDDVQELLNLLQRAMGERAICHYCEYLRLEADRILWRTETRTLLKKGFPPLPPANADVVWVGLTHPRNIPLLGSWLGSLSSHSNRIVHIPWTFLSRKHLNQKAIDLSVVDKLISALSLTPSFVTLSMIRELRCTLSVEDVSIEPILVQHDAIKWYEHCNRGCWEGSAKLWQLACADEFTSEKESEQLISSIESYIPYDSQLYLFYLNCLTYLPLLSEETKLRLTNSCNSYFGKLKSYTEQKLSANVDSLVSLEEDAWWLQQASSSAYNSDILETAQQAFTLINLNWQSRSGEAYRLECIDPEMWQQYQAGLEARFPSKLISTGSELKIVAKDEPYTGLPVCQLMDRSIQDENIGIETDKIYIPKMEMDAVRLSHLFEVRHYQSAFESLSLQFVSLSYFDWADSVEINRHGVTAETPFATVFWSCEVEHHGPDIIIKPEADGFISKHRLGVDEYGLYCEVRIKSTALKLRYIPAGAFTMGWSEGESQRNFATKMPVAPLRIKREVLLDAGFWMSEVPVTHKHWRLLNMDQPGLGREQNDSEPIVHISKLDALHYVSNMNNALHTEGFNLPSEAQWEYACRAGSYTLFSSGTSANVNCNRDFPYGSTTDTAALKEVYSYPANRWGLYQMHGNVWEWCLDDCEDPTPSDEISLNPLGDLDSAQSALRGGSWRVPSLVCSSSQRARPLSTWQDDDVGMRIIWQQADLEQNHAEYDVQRLYLHYLERRLPPDPETFPLHFATAWGLDEYGFWQTITLGTQPLRLRFIPVGSFYMGSAFQKQSLDQHEIRKQPLLKNGFWLADTLLSESITQLLLEGQCNEEKHNVAQSNLSWFNCELLLHKINQSMNTHGFDFPSDSQWEYACRAGSQSAFAFGSELKPSDAVFGRQSVESLIMKSARANRWGLYDMHGLLYEWCRYDSERGRQGRSMPISGLNSQVGILRGGSWSSSANECRCAHSLNAEKFRASAQFGLRLAFNP</sequence>
<feature type="domain" description="Sulfatase-modifying factor enzyme-like" evidence="1">
    <location>
        <begin position="1036"/>
        <end position="1160"/>
    </location>
</feature>
<accession>A0A5S3WU02</accession>
<feature type="domain" description="Sulfatase-modifying factor enzyme-like" evidence="1">
    <location>
        <begin position="662"/>
        <end position="888"/>
    </location>
</feature>
<dbReference type="Gene3D" id="3.90.1580.10">
    <property type="entry name" value="paralog of FGE (formylglycine-generating enzyme)"/>
    <property type="match status" value="2"/>
</dbReference>
<dbReference type="InterPro" id="IPR051043">
    <property type="entry name" value="Sulfatase_Mod_Factor_Kinase"/>
</dbReference>
<organism evidence="2 3">
    <name type="scientific">Pseudoalteromonas rubra</name>
    <dbReference type="NCBI Taxonomy" id="43658"/>
    <lineage>
        <taxon>Bacteria</taxon>
        <taxon>Pseudomonadati</taxon>
        <taxon>Pseudomonadota</taxon>
        <taxon>Gammaproteobacteria</taxon>
        <taxon>Alteromonadales</taxon>
        <taxon>Pseudoalteromonadaceae</taxon>
        <taxon>Pseudoalteromonas</taxon>
    </lineage>
</organism>
<dbReference type="GO" id="GO:0120147">
    <property type="term" value="F:formylglycine-generating oxidase activity"/>
    <property type="evidence" value="ECO:0007669"/>
    <property type="project" value="TreeGrafter"/>
</dbReference>
<evidence type="ECO:0000313" key="3">
    <source>
        <dbReference type="Proteomes" id="UP000306719"/>
    </source>
</evidence>
<dbReference type="RefSeq" id="WP_138546714.1">
    <property type="nucleotide sequence ID" value="NZ_PNCJ01000052.1"/>
</dbReference>
<proteinExistence type="predicted"/>
<dbReference type="PANTHER" id="PTHR23150:SF19">
    <property type="entry name" value="FORMYLGLYCINE-GENERATING ENZYME"/>
    <property type="match status" value="1"/>
</dbReference>
<dbReference type="EMBL" id="PNCJ01000052">
    <property type="protein sequence ID" value="TMP32042.1"/>
    <property type="molecule type" value="Genomic_DNA"/>
</dbReference>
<dbReference type="Pfam" id="PF03781">
    <property type="entry name" value="FGE-sulfatase"/>
    <property type="match status" value="2"/>
</dbReference>
<comment type="caution">
    <text evidence="2">The sequence shown here is derived from an EMBL/GenBank/DDBJ whole genome shotgun (WGS) entry which is preliminary data.</text>
</comment>
<dbReference type="PANTHER" id="PTHR23150">
    <property type="entry name" value="SULFATASE MODIFYING FACTOR 1, 2"/>
    <property type="match status" value="1"/>
</dbReference>
<reference evidence="2 3" key="1">
    <citation type="submission" date="2018-01" db="EMBL/GenBank/DDBJ databases">
        <authorList>
            <person name="Paulsen S."/>
            <person name="Gram L.K."/>
        </authorList>
    </citation>
    <scope>NUCLEOTIDE SEQUENCE [LARGE SCALE GENOMIC DNA]</scope>
    <source>
        <strain evidence="2 3">S2599</strain>
    </source>
</reference>
<reference evidence="3" key="2">
    <citation type="submission" date="2019-06" db="EMBL/GenBank/DDBJ databases">
        <title>Co-occurence of chitin degradation, pigmentation and bioactivity in marine Pseudoalteromonas.</title>
        <authorList>
            <person name="Sonnenschein E.C."/>
            <person name="Bech P.K."/>
        </authorList>
    </citation>
    <scope>NUCLEOTIDE SEQUENCE [LARGE SCALE GENOMIC DNA]</scope>
    <source>
        <strain evidence="3">S2599</strain>
    </source>
</reference>
<evidence type="ECO:0000313" key="2">
    <source>
        <dbReference type="EMBL" id="TMP32042.1"/>
    </source>
</evidence>
<dbReference type="SUPFAM" id="SSF56436">
    <property type="entry name" value="C-type lectin-like"/>
    <property type="match status" value="2"/>
</dbReference>
<gene>
    <name evidence="2" type="ORF">CWB98_21895</name>
</gene>